<feature type="region of interest" description="Disordered" evidence="1">
    <location>
        <begin position="33"/>
        <end position="57"/>
    </location>
</feature>
<proteinExistence type="predicted"/>
<keyword evidence="2" id="KW-0812">Transmembrane</keyword>
<dbReference type="EMBL" id="LFIV01000018">
    <property type="protein sequence ID" value="KZL76056.1"/>
    <property type="molecule type" value="Genomic_DNA"/>
</dbReference>
<feature type="transmembrane region" description="Helical" evidence="2">
    <location>
        <begin position="62"/>
        <end position="79"/>
    </location>
</feature>
<feature type="compositionally biased region" description="Basic and acidic residues" evidence="1">
    <location>
        <begin position="139"/>
        <end position="148"/>
    </location>
</feature>
<dbReference type="AlphaFoldDB" id="A0A166WWN5"/>
<evidence type="ECO:0000313" key="4">
    <source>
        <dbReference type="Proteomes" id="UP000076552"/>
    </source>
</evidence>
<sequence>MCWKKQTIYTGCRHSHIEEIICNDEKKRQRESTYPAASTSQYQSNQRQQQQRQDQRGQQRRSSWLVLICPCFSLFYTSPRKEKCRLKPILEPLNGKCPRCFQEEADAAVFSGLGVDSPARPEDAAVVASRRQGFIGDKHLHAEGRLGSHDAYGATGSRRNPHRDYSRSSRGRRDGTDPTKTGAAVEAGLDRPPLWVNARYEEAARQARIRREQQNAQNHEHYPRHAQRAPVYHDRDQTRDQGPSGSMPGLGESAYSQPGQPRDSTAHLVPRPLQISNAKRNREMAKRARANGRSTARARKSPPLSVVLEDRSSWGYQGSTAGSSDPHTVCPESTPGLPLDELIEEVELLWRTAP</sequence>
<name>A0A166WWN5_9PEZI</name>
<reference evidence="3 4" key="1">
    <citation type="submission" date="2015-06" db="EMBL/GenBank/DDBJ databases">
        <title>Survival trade-offs in plant roots during colonization by closely related pathogenic and mutualistic fungi.</title>
        <authorList>
            <person name="Hacquard S."/>
            <person name="Kracher B."/>
            <person name="Hiruma K."/>
            <person name="Weinman A."/>
            <person name="Muench P."/>
            <person name="Garrido Oter R."/>
            <person name="Ver Loren van Themaat E."/>
            <person name="Dallerey J.-F."/>
            <person name="Damm U."/>
            <person name="Henrissat B."/>
            <person name="Lespinet O."/>
            <person name="Thon M."/>
            <person name="Kemen E."/>
            <person name="McHardy A.C."/>
            <person name="Schulze-Lefert P."/>
            <person name="O'Connell R.J."/>
        </authorList>
    </citation>
    <scope>NUCLEOTIDE SEQUENCE [LARGE SCALE GENOMIC DNA]</scope>
    <source>
        <strain evidence="3 4">0861</strain>
    </source>
</reference>
<feature type="compositionally biased region" description="Polar residues" evidence="1">
    <location>
        <begin position="254"/>
        <end position="263"/>
    </location>
</feature>
<evidence type="ECO:0000256" key="1">
    <source>
        <dbReference type="SAM" id="MobiDB-lite"/>
    </source>
</evidence>
<feature type="compositionally biased region" description="Polar residues" evidence="1">
    <location>
        <begin position="314"/>
        <end position="326"/>
    </location>
</feature>
<gene>
    <name evidence="3" type="ORF">CT0861_09748</name>
</gene>
<organism evidence="3 4">
    <name type="scientific">Colletotrichum tofieldiae</name>
    <dbReference type="NCBI Taxonomy" id="708197"/>
    <lineage>
        <taxon>Eukaryota</taxon>
        <taxon>Fungi</taxon>
        <taxon>Dikarya</taxon>
        <taxon>Ascomycota</taxon>
        <taxon>Pezizomycotina</taxon>
        <taxon>Sordariomycetes</taxon>
        <taxon>Hypocreomycetidae</taxon>
        <taxon>Glomerellales</taxon>
        <taxon>Glomerellaceae</taxon>
        <taxon>Colletotrichum</taxon>
        <taxon>Colletotrichum spaethianum species complex</taxon>
    </lineage>
</organism>
<accession>A0A166WWN5</accession>
<keyword evidence="2" id="KW-0472">Membrane</keyword>
<feature type="compositionally biased region" description="Basic and acidic residues" evidence="1">
    <location>
        <begin position="162"/>
        <end position="177"/>
    </location>
</feature>
<feature type="region of interest" description="Disordered" evidence="1">
    <location>
        <begin position="139"/>
        <end position="190"/>
    </location>
</feature>
<evidence type="ECO:0000256" key="2">
    <source>
        <dbReference type="SAM" id="Phobius"/>
    </source>
</evidence>
<dbReference type="Proteomes" id="UP000076552">
    <property type="component" value="Unassembled WGS sequence"/>
</dbReference>
<feature type="compositionally biased region" description="Low complexity" evidence="1">
    <location>
        <begin position="38"/>
        <end position="52"/>
    </location>
</feature>
<protein>
    <submittedName>
        <fullName evidence="3">Uncharacterized protein</fullName>
    </submittedName>
</protein>
<evidence type="ECO:0000313" key="3">
    <source>
        <dbReference type="EMBL" id="KZL76056.1"/>
    </source>
</evidence>
<comment type="caution">
    <text evidence="3">The sequence shown here is derived from an EMBL/GenBank/DDBJ whole genome shotgun (WGS) entry which is preliminary data.</text>
</comment>
<keyword evidence="2" id="KW-1133">Transmembrane helix</keyword>
<keyword evidence="4" id="KW-1185">Reference proteome</keyword>
<feature type="region of interest" description="Disordered" evidence="1">
    <location>
        <begin position="211"/>
        <end position="337"/>
    </location>
</feature>
<feature type="compositionally biased region" description="Basic and acidic residues" evidence="1">
    <location>
        <begin position="211"/>
        <end position="223"/>
    </location>
</feature>